<dbReference type="SUPFAM" id="SSF53218">
    <property type="entry name" value="Molybdenum cofactor biosynthesis proteins"/>
    <property type="match status" value="1"/>
</dbReference>
<sequence>MGTGNGRHDRRVSLCEEVEQTGLAGIGRAKDGHMDAVSENLAAPAVLEMPLDGCFEGADPGMTFDITMMLMSLQLLRILLTTESRQCPFRELSSLGGATLDTNSNYLSKFLFGRGVDVVRISVIPDEEDAKAFDVPLEVHEPTKEALRQYLVADHRGHDLNDDRLRMVTFPQGCDVLTTSTWVPIVKMQNVYVLPGIPRLMKQMIESNVDHFKGIPIHQAIARTKKLEGSIAAPLKAVAKDFPSVMIGSYVNLKEDNVAFEDRAYNVQVTLYSRVGDDIRAALPAAVAAIEGWVHEDVEVA</sequence>
<organism evidence="2 3">
    <name type="scientific">Aphanomyces astaci</name>
    <name type="common">Crayfish plague agent</name>
    <dbReference type="NCBI Taxonomy" id="112090"/>
    <lineage>
        <taxon>Eukaryota</taxon>
        <taxon>Sar</taxon>
        <taxon>Stramenopiles</taxon>
        <taxon>Oomycota</taxon>
        <taxon>Saprolegniomycetes</taxon>
        <taxon>Saprolegniales</taxon>
        <taxon>Verrucalvaceae</taxon>
        <taxon>Aphanomyces</taxon>
    </lineage>
</organism>
<dbReference type="InterPro" id="IPR036425">
    <property type="entry name" value="MoaB/Mog-like_dom_sf"/>
</dbReference>
<dbReference type="EMBL" id="QUSZ01006246">
    <property type="protein sequence ID" value="RHY06452.1"/>
    <property type="molecule type" value="Genomic_DNA"/>
</dbReference>
<accession>A0A397AFK1</accession>
<dbReference type="AlphaFoldDB" id="A0A397AFK1"/>
<protein>
    <recommendedName>
        <fullName evidence="1">FAD synthase middle domain-containing protein</fullName>
    </recommendedName>
</protein>
<dbReference type="InterPro" id="IPR050101">
    <property type="entry name" value="CinA"/>
</dbReference>
<comment type="caution">
    <text evidence="2">The sequence shown here is derived from an EMBL/GenBank/DDBJ whole genome shotgun (WGS) entry which is preliminary data.</text>
</comment>
<feature type="domain" description="FAD synthase middle" evidence="1">
    <location>
        <begin position="223"/>
        <end position="292"/>
    </location>
</feature>
<dbReference type="Proteomes" id="UP000265427">
    <property type="component" value="Unassembled WGS sequence"/>
</dbReference>
<dbReference type="Pfam" id="PF24102">
    <property type="entry name" value="FLAD1_M"/>
    <property type="match status" value="1"/>
</dbReference>
<dbReference type="InterPro" id="IPR056596">
    <property type="entry name" value="FLAD1_M"/>
</dbReference>
<dbReference type="VEuPathDB" id="FungiDB:H257_03483"/>
<dbReference type="PANTHER" id="PTHR13939:SF0">
    <property type="entry name" value="NMN AMIDOHYDROLASE-LIKE PROTEIN YFAY"/>
    <property type="match status" value="1"/>
</dbReference>
<proteinExistence type="predicted"/>
<reference evidence="2 3" key="1">
    <citation type="submission" date="2018-08" db="EMBL/GenBank/DDBJ databases">
        <title>Aphanomyces genome sequencing and annotation.</title>
        <authorList>
            <person name="Minardi D."/>
            <person name="Oidtmann B."/>
            <person name="Van Der Giezen M."/>
            <person name="Studholme D.J."/>
        </authorList>
    </citation>
    <scope>NUCLEOTIDE SEQUENCE [LARGE SCALE GENOMIC DNA]</scope>
    <source>
        <strain evidence="2 3">Kv</strain>
    </source>
</reference>
<gene>
    <name evidence="2" type="ORF">DYB36_008090</name>
</gene>
<dbReference type="Gene3D" id="3.40.980.10">
    <property type="entry name" value="MoaB/Mog-like domain"/>
    <property type="match status" value="2"/>
</dbReference>
<evidence type="ECO:0000313" key="3">
    <source>
        <dbReference type="Proteomes" id="UP000265427"/>
    </source>
</evidence>
<evidence type="ECO:0000313" key="2">
    <source>
        <dbReference type="EMBL" id="RHY06452.1"/>
    </source>
</evidence>
<name>A0A397AFK1_APHAT</name>
<dbReference type="PANTHER" id="PTHR13939">
    <property type="entry name" value="NICOTINAMIDE-NUCLEOTIDE AMIDOHYDROLASE PNCC"/>
    <property type="match status" value="1"/>
</dbReference>
<evidence type="ECO:0000259" key="1">
    <source>
        <dbReference type="Pfam" id="PF24102"/>
    </source>
</evidence>